<dbReference type="SUPFAM" id="SSF47113">
    <property type="entry name" value="Histone-fold"/>
    <property type="match status" value="1"/>
</dbReference>
<dbReference type="GeneID" id="30910035"/>
<feature type="DNA-binding region" description="HMG box" evidence="2">
    <location>
        <begin position="63"/>
        <end position="138"/>
    </location>
</feature>
<dbReference type="InterPro" id="IPR050342">
    <property type="entry name" value="HMGB"/>
</dbReference>
<feature type="domain" description="HMG box" evidence="5">
    <location>
        <begin position="63"/>
        <end position="138"/>
    </location>
</feature>
<feature type="transmembrane region" description="Helical" evidence="4">
    <location>
        <begin position="12"/>
        <end position="36"/>
    </location>
</feature>
<dbReference type="OrthoDB" id="498543at2759"/>
<protein>
    <submittedName>
        <fullName evidence="6">High mobility protein 4</fullName>
    </submittedName>
</protein>
<dbReference type="SUPFAM" id="SSF47095">
    <property type="entry name" value="HMG-box"/>
    <property type="match status" value="1"/>
</dbReference>
<dbReference type="InterPro" id="IPR003958">
    <property type="entry name" value="CBFA_NFYB_domain"/>
</dbReference>
<dbReference type="InterPro" id="IPR009071">
    <property type="entry name" value="HMG_box_dom"/>
</dbReference>
<sequence>MEKKKIRLKDPYHIHLAFIFLNTFFYFPCARISAFLPRQSRALLRKKEEKKSAGKSKMDRKKPKIPPSSYLLFCNSERENVRQLLLEKSENKTTIRITDIQKELSSRWKNLSEEERKVYEEQAQLLKIKYNEELLEWKSGNADAGDNGIISTSKFPVVKIQKIMHLNSNVRKINNEAINVFQKAMIMFLIELVNKTIEFKNEKNTSKFITSLDIIWCIKREGIKYKFLEDCLYLLKDQSINTFFIEEDENDESLFDLCNEDKKEYNYDVEERKLSRMKRRGLGNRAKEKTTENRNIYADITMYFKKT</sequence>
<reference evidence="7" key="1">
    <citation type="submission" date="2016-06" db="EMBL/GenBank/DDBJ databases">
        <title>First high quality genome sequence of Plasmodium coatneyi using continuous long reads from single molecule, real-time sequencing.</title>
        <authorList>
            <person name="Chien J.-T."/>
            <person name="Pakala S.B."/>
            <person name="Geraldo J.A."/>
            <person name="Lapp S.A."/>
            <person name="Barnwell J.W."/>
            <person name="Kissinger J.C."/>
            <person name="Galinski M.R."/>
            <person name="Humphrey J.C."/>
        </authorList>
    </citation>
    <scope>NUCLEOTIDE SEQUENCE [LARGE SCALE GENOMIC DNA]</scope>
    <source>
        <strain evidence="7">Hackeri</strain>
    </source>
</reference>
<dbReference type="GO" id="GO:0046982">
    <property type="term" value="F:protein heterodimerization activity"/>
    <property type="evidence" value="ECO:0007669"/>
    <property type="project" value="InterPro"/>
</dbReference>
<keyword evidence="4" id="KW-0472">Membrane</keyword>
<dbReference type="GO" id="GO:0003677">
    <property type="term" value="F:DNA binding"/>
    <property type="evidence" value="ECO:0007669"/>
    <property type="project" value="UniProtKB-UniRule"/>
</dbReference>
<dbReference type="EMBL" id="CP016249">
    <property type="protein sequence ID" value="ANQ09125.1"/>
    <property type="molecule type" value="Genomic_DNA"/>
</dbReference>
<dbReference type="SMART" id="SM00398">
    <property type="entry name" value="HMG"/>
    <property type="match status" value="1"/>
</dbReference>
<dbReference type="KEGG" id="pcot:PCOAH_00033040"/>
<dbReference type="RefSeq" id="XP_019915820.1">
    <property type="nucleotide sequence ID" value="XM_020060099.1"/>
</dbReference>
<keyword evidence="4" id="KW-0812">Transmembrane</keyword>
<dbReference type="InterPro" id="IPR036910">
    <property type="entry name" value="HMG_box_dom_sf"/>
</dbReference>
<dbReference type="GO" id="GO:0006357">
    <property type="term" value="P:regulation of transcription by RNA polymerase II"/>
    <property type="evidence" value="ECO:0007669"/>
    <property type="project" value="TreeGrafter"/>
</dbReference>
<dbReference type="InterPro" id="IPR009072">
    <property type="entry name" value="Histone-fold"/>
</dbReference>
<keyword evidence="7" id="KW-1185">Reference proteome</keyword>
<proteinExistence type="predicted"/>
<dbReference type="FunFam" id="1.10.20.10:FF:000108">
    <property type="entry name" value="High mobility group protein B4, putative"/>
    <property type="match status" value="1"/>
</dbReference>
<evidence type="ECO:0000256" key="1">
    <source>
        <dbReference type="ARBA" id="ARBA00023125"/>
    </source>
</evidence>
<organism evidence="6 7">
    <name type="scientific">Plasmodium coatneyi</name>
    <dbReference type="NCBI Taxonomy" id="208452"/>
    <lineage>
        <taxon>Eukaryota</taxon>
        <taxon>Sar</taxon>
        <taxon>Alveolata</taxon>
        <taxon>Apicomplexa</taxon>
        <taxon>Aconoidasida</taxon>
        <taxon>Haemosporida</taxon>
        <taxon>Plasmodiidae</taxon>
        <taxon>Plasmodium</taxon>
    </lineage>
</organism>
<evidence type="ECO:0000313" key="7">
    <source>
        <dbReference type="Proteomes" id="UP000092716"/>
    </source>
</evidence>
<accession>A0A1B1E2H1</accession>
<dbReference type="Proteomes" id="UP000092716">
    <property type="component" value="Chromosome 11"/>
</dbReference>
<dbReference type="GO" id="GO:0005634">
    <property type="term" value="C:nucleus"/>
    <property type="evidence" value="ECO:0007669"/>
    <property type="project" value="UniProtKB-UniRule"/>
</dbReference>
<keyword evidence="4" id="KW-1133">Transmembrane helix</keyword>
<dbReference type="Pfam" id="PF00808">
    <property type="entry name" value="CBFD_NFYB_HMF"/>
    <property type="match status" value="1"/>
</dbReference>
<dbReference type="PANTHER" id="PTHR48112:SF22">
    <property type="entry name" value="MITOCHONDRIAL TRANSCRIPTION FACTOR A, ISOFORM B"/>
    <property type="match status" value="1"/>
</dbReference>
<evidence type="ECO:0000256" key="4">
    <source>
        <dbReference type="SAM" id="Phobius"/>
    </source>
</evidence>
<evidence type="ECO:0000259" key="5">
    <source>
        <dbReference type="PROSITE" id="PS50118"/>
    </source>
</evidence>
<dbReference type="Gene3D" id="1.10.30.10">
    <property type="entry name" value="High mobility group box domain"/>
    <property type="match status" value="1"/>
</dbReference>
<dbReference type="AlphaFoldDB" id="A0A1B1E2H1"/>
<feature type="region of interest" description="Disordered" evidence="3">
    <location>
        <begin position="46"/>
        <end position="66"/>
    </location>
</feature>
<evidence type="ECO:0000256" key="3">
    <source>
        <dbReference type="SAM" id="MobiDB-lite"/>
    </source>
</evidence>
<evidence type="ECO:0000256" key="2">
    <source>
        <dbReference type="PROSITE-ProRule" id="PRU00267"/>
    </source>
</evidence>
<dbReference type="PANTHER" id="PTHR48112">
    <property type="entry name" value="HIGH MOBILITY GROUP PROTEIN DSP1"/>
    <property type="match status" value="1"/>
</dbReference>
<dbReference type="Gene3D" id="1.10.20.10">
    <property type="entry name" value="Histone, subunit A"/>
    <property type="match status" value="1"/>
</dbReference>
<dbReference type="Pfam" id="PF09011">
    <property type="entry name" value="HMG_box_2"/>
    <property type="match status" value="1"/>
</dbReference>
<gene>
    <name evidence="6" type="ORF">PCOAH_00033040</name>
</gene>
<evidence type="ECO:0000313" key="6">
    <source>
        <dbReference type="EMBL" id="ANQ09125.1"/>
    </source>
</evidence>
<keyword evidence="2" id="KW-0539">Nucleus</keyword>
<keyword evidence="1 2" id="KW-0238">DNA-binding</keyword>
<dbReference type="PROSITE" id="PS50118">
    <property type="entry name" value="HMG_BOX_2"/>
    <property type="match status" value="1"/>
</dbReference>
<name>A0A1B1E2H1_9APIC</name>
<dbReference type="VEuPathDB" id="PlasmoDB:PCOAH_00033040"/>